<evidence type="ECO:0000313" key="3">
    <source>
        <dbReference type="Proteomes" id="UP000322667"/>
    </source>
</evidence>
<dbReference type="EMBL" id="CM017627">
    <property type="protein sequence ID" value="TYH72852.1"/>
    <property type="molecule type" value="Genomic_DNA"/>
</dbReference>
<evidence type="ECO:0000313" key="2">
    <source>
        <dbReference type="EMBL" id="TYH72852.1"/>
    </source>
</evidence>
<gene>
    <name evidence="2" type="ORF">ES332_D05G284700v1</name>
</gene>
<feature type="compositionally biased region" description="Basic residues" evidence="1">
    <location>
        <begin position="1"/>
        <end position="19"/>
    </location>
</feature>
<evidence type="ECO:0000256" key="1">
    <source>
        <dbReference type="SAM" id="MobiDB-lite"/>
    </source>
</evidence>
<accession>A0A5D2L1F2</accession>
<protein>
    <submittedName>
        <fullName evidence="2">Uncharacterized protein</fullName>
    </submittedName>
</protein>
<dbReference type="Proteomes" id="UP000322667">
    <property type="component" value="Chromosome D05"/>
</dbReference>
<proteinExistence type="predicted"/>
<feature type="compositionally biased region" description="Low complexity" evidence="1">
    <location>
        <begin position="49"/>
        <end position="60"/>
    </location>
</feature>
<reference evidence="2 3" key="1">
    <citation type="submission" date="2019-07" db="EMBL/GenBank/DDBJ databases">
        <title>WGS assembly of Gossypium tomentosum.</title>
        <authorList>
            <person name="Chen Z.J."/>
            <person name="Sreedasyam A."/>
            <person name="Ando A."/>
            <person name="Song Q."/>
            <person name="De L."/>
            <person name="Hulse-Kemp A."/>
            <person name="Ding M."/>
            <person name="Ye W."/>
            <person name="Kirkbride R."/>
            <person name="Jenkins J."/>
            <person name="Plott C."/>
            <person name="Lovell J."/>
            <person name="Lin Y.-M."/>
            <person name="Vaughn R."/>
            <person name="Liu B."/>
            <person name="Li W."/>
            <person name="Simpson S."/>
            <person name="Scheffler B."/>
            <person name="Saski C."/>
            <person name="Grover C."/>
            <person name="Hu G."/>
            <person name="Conover J."/>
            <person name="Carlson J."/>
            <person name="Shu S."/>
            <person name="Boston L."/>
            <person name="Williams M."/>
            <person name="Peterson D."/>
            <person name="Mcgee K."/>
            <person name="Jones D."/>
            <person name="Wendel J."/>
            <person name="Stelly D."/>
            <person name="Grimwood J."/>
            <person name="Schmutz J."/>
        </authorList>
    </citation>
    <scope>NUCLEOTIDE SEQUENCE [LARGE SCALE GENOMIC DNA]</scope>
    <source>
        <strain evidence="2">7179.01</strain>
    </source>
</reference>
<dbReference type="AlphaFoldDB" id="A0A5D2L1F2"/>
<keyword evidence="3" id="KW-1185">Reference proteome</keyword>
<feature type="region of interest" description="Disordered" evidence="1">
    <location>
        <begin position="1"/>
        <end position="76"/>
    </location>
</feature>
<organism evidence="2 3">
    <name type="scientific">Gossypium tomentosum</name>
    <name type="common">Hawaiian cotton</name>
    <name type="synonym">Gossypium sandvicense</name>
    <dbReference type="NCBI Taxonomy" id="34277"/>
    <lineage>
        <taxon>Eukaryota</taxon>
        <taxon>Viridiplantae</taxon>
        <taxon>Streptophyta</taxon>
        <taxon>Embryophyta</taxon>
        <taxon>Tracheophyta</taxon>
        <taxon>Spermatophyta</taxon>
        <taxon>Magnoliopsida</taxon>
        <taxon>eudicotyledons</taxon>
        <taxon>Gunneridae</taxon>
        <taxon>Pentapetalae</taxon>
        <taxon>rosids</taxon>
        <taxon>malvids</taxon>
        <taxon>Malvales</taxon>
        <taxon>Malvaceae</taxon>
        <taxon>Malvoideae</taxon>
        <taxon>Gossypium</taxon>
    </lineage>
</organism>
<name>A0A5D2L1F2_GOSTO</name>
<sequence length="76" mass="8000">MALGRRRGKWATRPSHRSAPKLGQQPKGPRALDPSLETDSDDSKRSSDDGATGDSGVDADGVGGVVGWPTWQKARG</sequence>